<proteinExistence type="predicted"/>
<organism evidence="1 2">
    <name type="scientific">Ensete ventricosum</name>
    <name type="common">Abyssinian banana</name>
    <name type="synonym">Musa ensete</name>
    <dbReference type="NCBI Taxonomy" id="4639"/>
    <lineage>
        <taxon>Eukaryota</taxon>
        <taxon>Viridiplantae</taxon>
        <taxon>Streptophyta</taxon>
        <taxon>Embryophyta</taxon>
        <taxon>Tracheophyta</taxon>
        <taxon>Spermatophyta</taxon>
        <taxon>Magnoliopsida</taxon>
        <taxon>Liliopsida</taxon>
        <taxon>Zingiberales</taxon>
        <taxon>Musaceae</taxon>
        <taxon>Ensete</taxon>
    </lineage>
</organism>
<name>A0A427AR31_ENSVE</name>
<dbReference type="Proteomes" id="UP000287651">
    <property type="component" value="Unassembled WGS sequence"/>
</dbReference>
<evidence type="ECO:0000313" key="2">
    <source>
        <dbReference type="Proteomes" id="UP000287651"/>
    </source>
</evidence>
<dbReference type="AlphaFoldDB" id="A0A427AR31"/>
<gene>
    <name evidence="1" type="ORF">B296_00015542</name>
</gene>
<reference evidence="1 2" key="1">
    <citation type="journal article" date="2014" name="Agronomy (Basel)">
        <title>A Draft Genome Sequence for Ensete ventricosum, the Drought-Tolerant Tree Against Hunger.</title>
        <authorList>
            <person name="Harrison J."/>
            <person name="Moore K.A."/>
            <person name="Paszkiewicz K."/>
            <person name="Jones T."/>
            <person name="Grant M."/>
            <person name="Ambacheew D."/>
            <person name="Muzemil S."/>
            <person name="Studholme D.J."/>
        </authorList>
    </citation>
    <scope>NUCLEOTIDE SEQUENCE [LARGE SCALE GENOMIC DNA]</scope>
</reference>
<sequence>MDLSALCDMSNLSVLKGMSKLYVGKSGPVARATTSLPEVEKVHAELRRELLQLRPRRDQLRNRRRIRKTSLEHISGSEGGFALSTSEGAVHAAARGAHGVGGKANHIGKSSLGSLVLVSFPERMV</sequence>
<evidence type="ECO:0000313" key="1">
    <source>
        <dbReference type="EMBL" id="RRT78709.1"/>
    </source>
</evidence>
<accession>A0A427AR31</accession>
<protein>
    <submittedName>
        <fullName evidence="1">Uncharacterized protein</fullName>
    </submittedName>
</protein>
<dbReference type="EMBL" id="AMZH03001609">
    <property type="protein sequence ID" value="RRT78709.1"/>
    <property type="molecule type" value="Genomic_DNA"/>
</dbReference>
<comment type="caution">
    <text evidence="1">The sequence shown here is derived from an EMBL/GenBank/DDBJ whole genome shotgun (WGS) entry which is preliminary data.</text>
</comment>